<dbReference type="Gene3D" id="2.60.40.1120">
    <property type="entry name" value="Carboxypeptidase-like, regulatory domain"/>
    <property type="match status" value="1"/>
</dbReference>
<evidence type="ECO:0000256" key="6">
    <source>
        <dbReference type="SAM" id="MobiDB-lite"/>
    </source>
</evidence>
<organism evidence="9 10">
    <name type="scientific">Pedobacter heparinus (strain ATCC 13125 / DSM 2366 / CIP 104194 / JCM 7457 / NBRC 12017 / NCIMB 9290 / NRRL B-14731 / HIM 762-3)</name>
    <dbReference type="NCBI Taxonomy" id="485917"/>
    <lineage>
        <taxon>Bacteria</taxon>
        <taxon>Pseudomonadati</taxon>
        <taxon>Bacteroidota</taxon>
        <taxon>Sphingobacteriia</taxon>
        <taxon>Sphingobacteriales</taxon>
        <taxon>Sphingobacteriaceae</taxon>
        <taxon>Pedobacter</taxon>
    </lineage>
</organism>
<keyword evidence="4" id="KW-0802">TPR repeat</keyword>
<dbReference type="PRINTS" id="PR01021">
    <property type="entry name" value="OMPADOMAIN"/>
</dbReference>
<dbReference type="InterPro" id="IPR050330">
    <property type="entry name" value="Bact_OuterMem_StrucFunc"/>
</dbReference>
<feature type="region of interest" description="Disordered" evidence="6">
    <location>
        <begin position="642"/>
        <end position="679"/>
    </location>
</feature>
<feature type="repeat" description="TPR" evidence="4">
    <location>
        <begin position="36"/>
        <end position="69"/>
    </location>
</feature>
<name>C6XUE2_PEDHD</name>
<comment type="subcellular location">
    <subcellularLocation>
        <location evidence="1">Cell outer membrane</location>
    </subcellularLocation>
</comment>
<dbReference type="eggNOG" id="COG2885">
    <property type="taxonomic scope" value="Bacteria"/>
</dbReference>
<dbReference type="InterPro" id="IPR011990">
    <property type="entry name" value="TPR-like_helical_dom_sf"/>
</dbReference>
<dbReference type="Gene3D" id="2.120.10.30">
    <property type="entry name" value="TolB, C-terminal domain"/>
    <property type="match status" value="1"/>
</dbReference>
<feature type="domain" description="OmpA-like" evidence="8">
    <location>
        <begin position="557"/>
        <end position="679"/>
    </location>
</feature>
<dbReference type="SUPFAM" id="SSF103088">
    <property type="entry name" value="OmpA-like"/>
    <property type="match status" value="1"/>
</dbReference>
<dbReference type="InterPro" id="IPR008969">
    <property type="entry name" value="CarboxyPept-like_regulatory"/>
</dbReference>
<proteinExistence type="predicted"/>
<dbReference type="PROSITE" id="PS50005">
    <property type="entry name" value="TPR"/>
    <property type="match status" value="1"/>
</dbReference>
<feature type="signal peptide" evidence="7">
    <location>
        <begin position="1"/>
        <end position="33"/>
    </location>
</feature>
<dbReference type="PROSITE" id="PS51123">
    <property type="entry name" value="OMPA_2"/>
    <property type="match status" value="1"/>
</dbReference>
<dbReference type="Pfam" id="PF00691">
    <property type="entry name" value="OmpA"/>
    <property type="match status" value="1"/>
</dbReference>
<feature type="compositionally biased region" description="Basic and acidic residues" evidence="6">
    <location>
        <begin position="670"/>
        <end position="679"/>
    </location>
</feature>
<dbReference type="Pfam" id="PF07676">
    <property type="entry name" value="PD40"/>
    <property type="match status" value="1"/>
</dbReference>
<dbReference type="InterPro" id="IPR019734">
    <property type="entry name" value="TPR_rpt"/>
</dbReference>
<reference evidence="9 10" key="1">
    <citation type="journal article" date="2009" name="Stand. Genomic Sci.">
        <title>Complete genome sequence of Pedobacter heparinus type strain (HIM 762-3).</title>
        <authorList>
            <person name="Han C."/>
            <person name="Spring S."/>
            <person name="Lapidus A."/>
            <person name="Del Rio T.G."/>
            <person name="Tice H."/>
            <person name="Copeland A."/>
            <person name="Cheng J.F."/>
            <person name="Lucas S."/>
            <person name="Chen F."/>
            <person name="Nolan M."/>
            <person name="Bruce D."/>
            <person name="Goodwin L."/>
            <person name="Pitluck S."/>
            <person name="Ivanova N."/>
            <person name="Mavromatis K."/>
            <person name="Mikhailova N."/>
            <person name="Pati A."/>
            <person name="Chen A."/>
            <person name="Palaniappan K."/>
            <person name="Land M."/>
            <person name="Hauser L."/>
            <person name="Chang Y.J."/>
            <person name="Jeffries C.C."/>
            <person name="Saunders E."/>
            <person name="Chertkov O."/>
            <person name="Brettin T."/>
            <person name="Goker M."/>
            <person name="Rohde M."/>
            <person name="Bristow J."/>
            <person name="Eisen J.A."/>
            <person name="Markowitz V."/>
            <person name="Hugenholtz P."/>
            <person name="Kyrpides N.C."/>
            <person name="Klenk H.P."/>
            <person name="Detter J.C."/>
        </authorList>
    </citation>
    <scope>NUCLEOTIDE SEQUENCE [LARGE SCALE GENOMIC DNA]</scope>
    <source>
        <strain evidence="10">ATCC 13125 / DSM 2366 / CIP 104194 / JCM 7457 / NBRC 12017 / NCIMB 9290 / NRRL B-14731 / HIM 762-3</strain>
    </source>
</reference>
<protein>
    <submittedName>
        <fullName evidence="9">OmpA/MotB domain protein</fullName>
    </submittedName>
</protein>
<dbReference type="InterPro" id="IPR006665">
    <property type="entry name" value="OmpA-like"/>
</dbReference>
<keyword evidence="7" id="KW-0732">Signal</keyword>
<evidence type="ECO:0000256" key="1">
    <source>
        <dbReference type="ARBA" id="ARBA00004442"/>
    </source>
</evidence>
<dbReference type="Gene3D" id="1.25.40.10">
    <property type="entry name" value="Tetratricopeptide repeat domain"/>
    <property type="match status" value="1"/>
</dbReference>
<gene>
    <name evidence="9" type="ordered locus">Phep_3744</name>
</gene>
<evidence type="ECO:0000313" key="9">
    <source>
        <dbReference type="EMBL" id="ACU05935.1"/>
    </source>
</evidence>
<evidence type="ECO:0000256" key="5">
    <source>
        <dbReference type="PROSITE-ProRule" id="PRU00473"/>
    </source>
</evidence>
<dbReference type="SUPFAM" id="SSF82171">
    <property type="entry name" value="DPP6 N-terminal domain-like"/>
    <property type="match status" value="1"/>
</dbReference>
<dbReference type="STRING" id="485917.Phep_3744"/>
<dbReference type="Gene3D" id="3.30.1330.60">
    <property type="entry name" value="OmpA-like domain"/>
    <property type="match status" value="1"/>
</dbReference>
<keyword evidence="2 5" id="KW-0472">Membrane</keyword>
<dbReference type="InterPro" id="IPR011042">
    <property type="entry name" value="6-blade_b-propeller_TolB-like"/>
</dbReference>
<dbReference type="GO" id="GO:0009279">
    <property type="term" value="C:cell outer membrane"/>
    <property type="evidence" value="ECO:0007669"/>
    <property type="project" value="UniProtKB-SubCell"/>
</dbReference>
<evidence type="ECO:0000256" key="4">
    <source>
        <dbReference type="PROSITE-ProRule" id="PRU00339"/>
    </source>
</evidence>
<accession>C6XUE2</accession>
<dbReference type="KEGG" id="phe:Phep_3744"/>
<dbReference type="EMBL" id="CP001681">
    <property type="protein sequence ID" value="ACU05935.1"/>
    <property type="molecule type" value="Genomic_DNA"/>
</dbReference>
<dbReference type="SUPFAM" id="SSF48452">
    <property type="entry name" value="TPR-like"/>
    <property type="match status" value="1"/>
</dbReference>
<feature type="chain" id="PRO_5002974405" evidence="7">
    <location>
        <begin position="34"/>
        <end position="679"/>
    </location>
</feature>
<dbReference type="PANTHER" id="PTHR30329">
    <property type="entry name" value="STATOR ELEMENT OF FLAGELLAR MOTOR COMPLEX"/>
    <property type="match status" value="1"/>
</dbReference>
<dbReference type="Proteomes" id="UP000000852">
    <property type="component" value="Chromosome"/>
</dbReference>
<dbReference type="InterPro" id="IPR036737">
    <property type="entry name" value="OmpA-like_sf"/>
</dbReference>
<evidence type="ECO:0000256" key="2">
    <source>
        <dbReference type="ARBA" id="ARBA00023136"/>
    </source>
</evidence>
<dbReference type="eggNOG" id="COG3047">
    <property type="taxonomic scope" value="Bacteria"/>
</dbReference>
<dbReference type="SUPFAM" id="SSF49464">
    <property type="entry name" value="Carboxypeptidase regulatory domain-like"/>
    <property type="match status" value="1"/>
</dbReference>
<dbReference type="HOGENOM" id="CLU_014978_1_0_10"/>
<dbReference type="CDD" id="cd07185">
    <property type="entry name" value="OmpA_C-like"/>
    <property type="match status" value="1"/>
</dbReference>
<dbReference type="InterPro" id="IPR011659">
    <property type="entry name" value="WD40"/>
</dbReference>
<dbReference type="eggNOG" id="COG0457">
    <property type="taxonomic scope" value="Bacteria"/>
</dbReference>
<dbReference type="InterPro" id="IPR006664">
    <property type="entry name" value="OMP_bac"/>
</dbReference>
<evidence type="ECO:0000256" key="7">
    <source>
        <dbReference type="SAM" id="SignalP"/>
    </source>
</evidence>
<sequence>MLVLGNPKNKQINIPMKTKILLILCLFASVAQAQFVTNNKRVADVYFQNKEYYAAAEYYKKALQISADSVGFIVPYGFENKIKEESPKKDDYEYCVFQLAEALRLYKNFIDAEKWYAMAKDFTNPKYILSTFWYAETQRSNQKFEDAIASFNTFLEKYNVKDGYAAKARTEIASCQFALNELRYPRLFRLSRLQNNINDKGSNYTPTIKGGNFYFTSSRPIGSSGKKEVLSDKNVKVAKKETPFINAVYVATGNPLTESISIRKTAVDGAAKESAAPAFHPNGKIAYVTSWTALGNKKIYQLNATPGVGKDWSEPIELGGQINVKGFNAMQPFVTRDGKYLVFSSDRPGGSGKYDLWYAPIRTDGSLGLAVNMGKVINTPDDEEAPYYNVSTKKLLYSSNGRVGMGGFDFFESEGDFGKWTEPRNLGYPFNSSKDDLYFTPLDNADSEGYISSDRESVCCLEIFHVKREFLVIQGILLDCHTRKPLQDATVTLADSAQQFKFTTDENGQYTFKINSNRGFKLTAEKEKYFSKNISFSYDQLAQKDTLFSPELCLIPYEIDKPIVLKDVLYEFNKADLTEDSKGKLDYLYTIMVDNPTIEIELSSHTDSKGGEAYNMDLSERRAKSCVDYLIGKGIPKNRMTSKGYGKTRPIAPNEFPNGKDNPAGRALNRRTEFKVTKK</sequence>
<evidence type="ECO:0000256" key="3">
    <source>
        <dbReference type="ARBA" id="ARBA00023237"/>
    </source>
</evidence>
<evidence type="ECO:0000259" key="8">
    <source>
        <dbReference type="PROSITE" id="PS51123"/>
    </source>
</evidence>
<dbReference type="AlphaFoldDB" id="C6XUE2"/>
<keyword evidence="10" id="KW-1185">Reference proteome</keyword>
<dbReference type="PANTHER" id="PTHR30329:SF21">
    <property type="entry name" value="LIPOPROTEIN YIAD-RELATED"/>
    <property type="match status" value="1"/>
</dbReference>
<evidence type="ECO:0000313" key="10">
    <source>
        <dbReference type="Proteomes" id="UP000000852"/>
    </source>
</evidence>
<keyword evidence="3" id="KW-0998">Cell outer membrane</keyword>